<keyword evidence="2" id="KW-1185">Reference proteome</keyword>
<comment type="caution">
    <text evidence="1">The sequence shown here is derived from an EMBL/GenBank/DDBJ whole genome shotgun (WGS) entry which is preliminary data.</text>
</comment>
<evidence type="ECO:0000313" key="1">
    <source>
        <dbReference type="EMBL" id="KAJ5121093.1"/>
    </source>
</evidence>
<proteinExistence type="predicted"/>
<accession>A0A9W9GIK4</accession>
<dbReference type="Proteomes" id="UP001149079">
    <property type="component" value="Unassembled WGS sequence"/>
</dbReference>
<name>A0A9W9GIK4_9EURO</name>
<dbReference type="GeneID" id="81408968"/>
<organism evidence="1 2">
    <name type="scientific">Penicillium bovifimosum</name>
    <dbReference type="NCBI Taxonomy" id="126998"/>
    <lineage>
        <taxon>Eukaryota</taxon>
        <taxon>Fungi</taxon>
        <taxon>Dikarya</taxon>
        <taxon>Ascomycota</taxon>
        <taxon>Pezizomycotina</taxon>
        <taxon>Eurotiomycetes</taxon>
        <taxon>Eurotiomycetidae</taxon>
        <taxon>Eurotiales</taxon>
        <taxon>Aspergillaceae</taxon>
        <taxon>Penicillium</taxon>
    </lineage>
</organism>
<sequence length="101" mass="11385">MCYRVIERYSVCKCLYFEHSVDPCSSYGQHGHEVEEKLVLVGYACDRHTLCSDLSLSAVPSGAITSLWSDAGHGRDSEAKKLREGEFELQKDLGLLNPEYR</sequence>
<protein>
    <submittedName>
        <fullName evidence="1">Uncharacterized protein</fullName>
    </submittedName>
</protein>
<gene>
    <name evidence="1" type="ORF">N7515_009054</name>
</gene>
<dbReference type="RefSeq" id="XP_056517597.1">
    <property type="nucleotide sequence ID" value="XM_056669798.1"/>
</dbReference>
<reference evidence="1" key="1">
    <citation type="submission" date="2022-11" db="EMBL/GenBank/DDBJ databases">
        <authorList>
            <person name="Petersen C."/>
        </authorList>
    </citation>
    <scope>NUCLEOTIDE SEQUENCE</scope>
    <source>
        <strain evidence="1">IBT 22155</strain>
    </source>
</reference>
<evidence type="ECO:0000313" key="2">
    <source>
        <dbReference type="Proteomes" id="UP001149079"/>
    </source>
</evidence>
<dbReference type="OrthoDB" id="5355526at2759"/>
<reference evidence="1" key="2">
    <citation type="journal article" date="2023" name="IMA Fungus">
        <title>Comparative genomic study of the Penicillium genus elucidates a diverse pangenome and 15 lateral gene transfer events.</title>
        <authorList>
            <person name="Petersen C."/>
            <person name="Sorensen T."/>
            <person name="Nielsen M.R."/>
            <person name="Sondergaard T.E."/>
            <person name="Sorensen J.L."/>
            <person name="Fitzpatrick D.A."/>
            <person name="Frisvad J.C."/>
            <person name="Nielsen K.L."/>
        </authorList>
    </citation>
    <scope>NUCLEOTIDE SEQUENCE</scope>
    <source>
        <strain evidence="1">IBT 22155</strain>
    </source>
</reference>
<dbReference type="EMBL" id="JAPQKL010000007">
    <property type="protein sequence ID" value="KAJ5121093.1"/>
    <property type="molecule type" value="Genomic_DNA"/>
</dbReference>
<dbReference type="AlphaFoldDB" id="A0A9W9GIK4"/>